<dbReference type="AlphaFoldDB" id="A0A3T0CIG3"/>
<evidence type="ECO:0000313" key="3">
    <source>
        <dbReference type="EMBL" id="AZT44388.1"/>
    </source>
</evidence>
<dbReference type="EMBL" id="CP034710">
    <property type="protein sequence ID" value="AZT39709.1"/>
    <property type="molecule type" value="Genomic_DNA"/>
</dbReference>
<keyword evidence="1" id="KW-0472">Membrane</keyword>
<reference evidence="3" key="1">
    <citation type="submission" date="2018-12" db="EMBL/GenBank/DDBJ databases">
        <title>Complete genome sequences of twenty non-typhoidal Salmonella isolates from Rwanda.</title>
        <authorList>
            <person name="Byukusenge M."/>
            <person name="Li L."/>
            <person name="Subhashinie K."/>
            <person name="Nzayirambaho M."/>
            <person name="Kuchipudi S.V."/>
            <person name="Jayarao B.M."/>
        </authorList>
    </citation>
    <scope>NUCLEOTIDE SEQUENCE</scope>
    <source>
        <strain evidence="2">RSE21</strain>
        <strain evidence="3">RSE40</strain>
        <plasmid evidence="2">pRSE21</plasmid>
        <plasmid evidence="3">pRSE40</plasmid>
    </source>
</reference>
<name>A0A3T0CIG3_SALET</name>
<proteinExistence type="predicted"/>
<geneLocation type="plasmid" evidence="3">
    <name>pRSE40</name>
</geneLocation>
<evidence type="ECO:0000313" key="2">
    <source>
        <dbReference type="EMBL" id="AZT39709.1"/>
    </source>
</evidence>
<dbReference type="EMBL" id="CP034699">
    <property type="protein sequence ID" value="AZT44388.1"/>
    <property type="molecule type" value="Genomic_DNA"/>
</dbReference>
<feature type="transmembrane region" description="Helical" evidence="1">
    <location>
        <begin position="15"/>
        <end position="37"/>
    </location>
</feature>
<protein>
    <submittedName>
        <fullName evidence="3">Uncharacterized protein</fullName>
    </submittedName>
</protein>
<keyword evidence="3" id="KW-0614">Plasmid</keyword>
<accession>A0A3T0CIG3</accession>
<dbReference type="RefSeq" id="WP_168445633.1">
    <property type="nucleotide sequence ID" value="NZ_CP034699.1"/>
</dbReference>
<geneLocation type="plasmid" evidence="2">
    <name>pRSE21</name>
</geneLocation>
<organism evidence="3">
    <name type="scientific">Salmonella enterica subsp. enterica serovar Karamoja</name>
    <dbReference type="NCBI Taxonomy" id="2500153"/>
    <lineage>
        <taxon>Bacteria</taxon>
        <taxon>Pseudomonadati</taxon>
        <taxon>Pseudomonadota</taxon>
        <taxon>Gammaproteobacteria</taxon>
        <taxon>Enterobacterales</taxon>
        <taxon>Enterobacteriaceae</taxon>
        <taxon>Salmonella</taxon>
    </lineage>
</organism>
<evidence type="ECO:0000256" key="1">
    <source>
        <dbReference type="SAM" id="Phobius"/>
    </source>
</evidence>
<sequence>MGNKEFYRNVINQERILACGFAAFVLIFLVGSSIVFLQSASETHQHKKLDPAAFISENHCRLTSATEYEFEYLCNNQVKFTTSYYEGKDGKQKHSQK</sequence>
<gene>
    <name evidence="3" type="ORF">EL007_24330</name>
    <name evidence="2" type="ORF">ELZ88_24615</name>
</gene>
<keyword evidence="1" id="KW-1133">Transmembrane helix</keyword>
<keyword evidence="1" id="KW-0812">Transmembrane</keyword>